<dbReference type="EMBL" id="LOHF01000010">
    <property type="protein sequence ID" value="OUM73317.1"/>
    <property type="molecule type" value="Genomic_DNA"/>
</dbReference>
<dbReference type="AlphaFoldDB" id="A0A1Y3P0H9"/>
<dbReference type="Proteomes" id="UP000195440">
    <property type="component" value="Unassembled WGS sequence"/>
</dbReference>
<name>A0A1Y3P0H9_9PSED</name>
<organism evidence="1 2">
    <name type="scientific">Pseudomonas caspiana</name>
    <dbReference type="NCBI Taxonomy" id="1451454"/>
    <lineage>
        <taxon>Bacteria</taxon>
        <taxon>Pseudomonadati</taxon>
        <taxon>Pseudomonadota</taxon>
        <taxon>Gammaproteobacteria</taxon>
        <taxon>Pseudomonadales</taxon>
        <taxon>Pseudomonadaceae</taxon>
        <taxon>Pseudomonas</taxon>
    </lineage>
</organism>
<comment type="caution">
    <text evidence="1">The sequence shown here is derived from an EMBL/GenBank/DDBJ whole genome shotgun (WGS) entry which is preliminary data.</text>
</comment>
<protein>
    <submittedName>
        <fullName evidence="1">Uncharacterized protein</fullName>
    </submittedName>
</protein>
<accession>A0A1Y3P0H9</accession>
<keyword evidence="2" id="KW-1185">Reference proteome</keyword>
<proteinExistence type="predicted"/>
<sequence>MALPHLERPMAIRRHFEIRYRIHGQMKLFVQTDSQMTDSDAWYYACLHAGIGLMHDLTPPSEEIVVLKHHAERSGLTDVSWQEQT</sequence>
<dbReference type="Pfam" id="PF20192">
    <property type="entry name" value="DUF6555"/>
    <property type="match status" value="1"/>
</dbReference>
<dbReference type="InterPro" id="IPR046685">
    <property type="entry name" value="DUF6555"/>
</dbReference>
<reference evidence="1 2" key="1">
    <citation type="journal article" date="2017" name="Syst. Appl. Microbiol.">
        <title>Pseudomonas caspiana sp. nov., a citrus pathogen in the Pseudomonas syringae phylogenetic group.</title>
        <authorList>
            <person name="Busquets A."/>
            <person name="Gomila M."/>
            <person name="Beiki F."/>
            <person name="Mulet M."/>
            <person name="Rahimian H."/>
            <person name="Garcia-Valdes E."/>
            <person name="Lalucat J."/>
        </authorList>
    </citation>
    <scope>NUCLEOTIDE SEQUENCE [LARGE SCALE GENOMIC DNA]</scope>
    <source>
        <strain evidence="1 2">FBF102</strain>
    </source>
</reference>
<evidence type="ECO:0000313" key="2">
    <source>
        <dbReference type="Proteomes" id="UP000195440"/>
    </source>
</evidence>
<evidence type="ECO:0000313" key="1">
    <source>
        <dbReference type="EMBL" id="OUM73317.1"/>
    </source>
</evidence>
<gene>
    <name evidence="1" type="ORF">AUC60_13465</name>
</gene>